<dbReference type="AlphaFoldDB" id="A0AAD8JAA9"/>
<proteinExistence type="inferred from homology"/>
<dbReference type="PANTHER" id="PTHR31636">
    <property type="entry name" value="OSJNBA0084A10.13 PROTEIN-RELATED"/>
    <property type="match status" value="1"/>
</dbReference>
<dbReference type="Proteomes" id="UP001237642">
    <property type="component" value="Unassembled WGS sequence"/>
</dbReference>
<comment type="similarity">
    <text evidence="3">Belongs to the GRAS family.</text>
</comment>
<name>A0AAD8JAA9_9APIA</name>
<evidence type="ECO:0000256" key="1">
    <source>
        <dbReference type="ARBA" id="ARBA00023015"/>
    </source>
</evidence>
<feature type="region of interest" description="Leucine repeat II (LRII)" evidence="3">
    <location>
        <begin position="233"/>
        <end position="265"/>
    </location>
</feature>
<reference evidence="4" key="2">
    <citation type="submission" date="2023-05" db="EMBL/GenBank/DDBJ databases">
        <authorList>
            <person name="Schelkunov M.I."/>
        </authorList>
    </citation>
    <scope>NUCLEOTIDE SEQUENCE</scope>
    <source>
        <strain evidence="4">Hsosn_3</strain>
        <tissue evidence="4">Leaf</tissue>
    </source>
</reference>
<protein>
    <submittedName>
        <fullName evidence="4">GRAS transcription factor</fullName>
    </submittedName>
</protein>
<keyword evidence="5" id="KW-1185">Reference proteome</keyword>
<dbReference type="PROSITE" id="PS50985">
    <property type="entry name" value="GRAS"/>
    <property type="match status" value="1"/>
</dbReference>
<dbReference type="Pfam" id="PF03514">
    <property type="entry name" value="GRAS"/>
    <property type="match status" value="1"/>
</dbReference>
<keyword evidence="2" id="KW-0804">Transcription</keyword>
<feature type="short sequence motif" description="VHIID" evidence="3">
    <location>
        <begin position="187"/>
        <end position="191"/>
    </location>
</feature>
<comment type="caution">
    <text evidence="4">The sequence shown here is derived from an EMBL/GenBank/DDBJ whole genome shotgun (WGS) entry which is preliminary data.</text>
</comment>
<dbReference type="EMBL" id="JAUIZM010000002">
    <property type="protein sequence ID" value="KAK1398772.1"/>
    <property type="molecule type" value="Genomic_DNA"/>
</dbReference>
<evidence type="ECO:0000313" key="4">
    <source>
        <dbReference type="EMBL" id="KAK1398772.1"/>
    </source>
</evidence>
<organism evidence="4 5">
    <name type="scientific">Heracleum sosnowskyi</name>
    <dbReference type="NCBI Taxonomy" id="360622"/>
    <lineage>
        <taxon>Eukaryota</taxon>
        <taxon>Viridiplantae</taxon>
        <taxon>Streptophyta</taxon>
        <taxon>Embryophyta</taxon>
        <taxon>Tracheophyta</taxon>
        <taxon>Spermatophyta</taxon>
        <taxon>Magnoliopsida</taxon>
        <taxon>eudicotyledons</taxon>
        <taxon>Gunneridae</taxon>
        <taxon>Pentapetalae</taxon>
        <taxon>asterids</taxon>
        <taxon>campanulids</taxon>
        <taxon>Apiales</taxon>
        <taxon>Apiaceae</taxon>
        <taxon>Apioideae</taxon>
        <taxon>apioid superclade</taxon>
        <taxon>Tordylieae</taxon>
        <taxon>Tordyliinae</taxon>
        <taxon>Heracleum</taxon>
    </lineage>
</organism>
<keyword evidence="1" id="KW-0805">Transcription regulation</keyword>
<comment type="caution">
    <text evidence="3">Lacks conserved residue(s) required for the propagation of feature annotation.</text>
</comment>
<gene>
    <name evidence="4" type="ORF">POM88_008635</name>
</gene>
<evidence type="ECO:0000256" key="2">
    <source>
        <dbReference type="ARBA" id="ARBA00023163"/>
    </source>
</evidence>
<reference evidence="4" key="1">
    <citation type="submission" date="2023-02" db="EMBL/GenBank/DDBJ databases">
        <title>Genome of toxic invasive species Heracleum sosnowskyi carries increased number of genes despite the absence of recent whole-genome duplications.</title>
        <authorList>
            <person name="Schelkunov M."/>
            <person name="Shtratnikova V."/>
            <person name="Makarenko M."/>
            <person name="Klepikova A."/>
            <person name="Omelchenko D."/>
            <person name="Novikova G."/>
            <person name="Obukhova E."/>
            <person name="Bogdanov V."/>
            <person name="Penin A."/>
            <person name="Logacheva M."/>
        </authorList>
    </citation>
    <scope>NUCLEOTIDE SEQUENCE</scope>
    <source>
        <strain evidence="4">Hsosn_3</strain>
        <tissue evidence="4">Leaf</tissue>
    </source>
</reference>
<evidence type="ECO:0000256" key="3">
    <source>
        <dbReference type="PROSITE-ProRule" id="PRU01191"/>
    </source>
</evidence>
<sequence>MAYNFPADGNNRIQGDYRPLASLEHKGQTLSTADIMRVAGERYIQFSNNHLDAITMFVHPYSSSLSALSTEEANGADLAYLLLTAAENVTYKHYDRASRSLTQSESMASDTGNPVQRVSYYFSAALRERINREMGRFTDQERGPKGLTSKTDLDTLYSSDQELPLTKVTQFAAVQTIIDSVAMDVKVHIIDLQIRSGVQWTALMQALSKRNSCPLELLKITAIATTDRENIEETGKRLQRYAKFLNIPFSFKVVFVPDMKDIKEELFDIKTGESVAVYSPTVLTTMISKPERVEALMRVIRRFKPSIMVVIEVEANHNSPSFVNRFIEALFFYSAWFDCLEDCMDRDNQYRVILEKNHFSKGIQNIVATEGEERVTRSVKINVWREFFARFRMEETGVNTLSLSDANLALEAQCSRENSCTLDSNDKSLIVGWKRTPIYSVSAWKFN</sequence>
<feature type="region of interest" description="SAW" evidence="3">
    <location>
        <begin position="368"/>
        <end position="445"/>
    </location>
</feature>
<evidence type="ECO:0000313" key="5">
    <source>
        <dbReference type="Proteomes" id="UP001237642"/>
    </source>
</evidence>
<dbReference type="InterPro" id="IPR005202">
    <property type="entry name" value="TF_GRAS"/>
</dbReference>
<accession>A0AAD8JAA9</accession>